<evidence type="ECO:0008006" key="7">
    <source>
        <dbReference type="Google" id="ProtNLM"/>
    </source>
</evidence>
<evidence type="ECO:0000313" key="6">
    <source>
        <dbReference type="Proteomes" id="UP000812031"/>
    </source>
</evidence>
<proteinExistence type="predicted"/>
<organism evidence="5 6">
    <name type="scientific">Flavobacterium taihuense</name>
    <dbReference type="NCBI Taxonomy" id="2857508"/>
    <lineage>
        <taxon>Bacteria</taxon>
        <taxon>Pseudomonadati</taxon>
        <taxon>Bacteroidota</taxon>
        <taxon>Flavobacteriia</taxon>
        <taxon>Flavobacteriales</taxon>
        <taxon>Flavobacteriaceae</taxon>
        <taxon>Flavobacterium</taxon>
    </lineage>
</organism>
<feature type="repeat" description="TPR" evidence="3">
    <location>
        <begin position="21"/>
        <end position="54"/>
    </location>
</feature>
<protein>
    <recommendedName>
        <fullName evidence="7">Tetratricopeptide repeat protein</fullName>
    </recommendedName>
</protein>
<dbReference type="PANTHER" id="PTHR44943">
    <property type="entry name" value="CELLULOSE SYNTHASE OPERON PROTEIN C"/>
    <property type="match status" value="1"/>
</dbReference>
<keyword evidence="1" id="KW-0677">Repeat</keyword>
<dbReference type="PANTHER" id="PTHR44943:SF4">
    <property type="entry name" value="TPR REPEAT-CONTAINING PROTEIN MJ0798"/>
    <property type="match status" value="1"/>
</dbReference>
<keyword evidence="6" id="KW-1185">Reference proteome</keyword>
<feature type="chain" id="PRO_5046779180" description="Tetratricopeptide repeat protein" evidence="4">
    <location>
        <begin position="21"/>
        <end position="196"/>
    </location>
</feature>
<feature type="signal peptide" evidence="4">
    <location>
        <begin position="1"/>
        <end position="20"/>
    </location>
</feature>
<keyword evidence="2 3" id="KW-0802">TPR repeat</keyword>
<dbReference type="InterPro" id="IPR019734">
    <property type="entry name" value="TPR_rpt"/>
</dbReference>
<gene>
    <name evidence="5" type="ORF">KZH69_18345</name>
</gene>
<dbReference type="EMBL" id="JAHWYN010000024">
    <property type="protein sequence ID" value="MBW4362452.1"/>
    <property type="molecule type" value="Genomic_DNA"/>
</dbReference>
<evidence type="ECO:0000313" key="5">
    <source>
        <dbReference type="EMBL" id="MBW4362452.1"/>
    </source>
</evidence>
<reference evidence="5 6" key="1">
    <citation type="submission" date="2021-07" db="EMBL/GenBank/DDBJ databases">
        <title>Flavobacterium sp. nov. isolated from sediment on the Taihu Lake.</title>
        <authorList>
            <person name="Qu J.-H."/>
        </authorList>
    </citation>
    <scope>NUCLEOTIDE SEQUENCE [LARGE SCALE GENOMIC DNA]</scope>
    <source>
        <strain evidence="5 6">NAS39</strain>
    </source>
</reference>
<dbReference type="RefSeq" id="WP_219318935.1">
    <property type="nucleotide sequence ID" value="NZ_JAHWYN010000024.1"/>
</dbReference>
<dbReference type="Pfam" id="PF13181">
    <property type="entry name" value="TPR_8"/>
    <property type="match status" value="1"/>
</dbReference>
<keyword evidence="4" id="KW-0732">Signal</keyword>
<dbReference type="Proteomes" id="UP000812031">
    <property type="component" value="Unassembled WGS sequence"/>
</dbReference>
<sequence>MKKTTFTVLLFLTTILTTFAQNEFLDKGNSYLNSQQFDKAEQTFREAIKSDKTNLIYQCQLGLTLIQAKKYSDGQKILDEVLKIDNKNVGAIWYSGIGYFYNTEYKQANNRFEKALTLLDQKSPQYYSANWFIGKGYSNLLKTDGLTYAETDRMFECFEEYLRLQPNAEDASKIKEYVERKKTRRPPSNVKVWVDL</sequence>
<evidence type="ECO:0000256" key="3">
    <source>
        <dbReference type="PROSITE-ProRule" id="PRU00339"/>
    </source>
</evidence>
<accession>A0ABS6Y1I1</accession>
<name>A0ABS6Y1I1_9FLAO</name>
<evidence type="ECO:0000256" key="4">
    <source>
        <dbReference type="SAM" id="SignalP"/>
    </source>
</evidence>
<evidence type="ECO:0000256" key="2">
    <source>
        <dbReference type="ARBA" id="ARBA00022803"/>
    </source>
</evidence>
<dbReference type="PROSITE" id="PS50005">
    <property type="entry name" value="TPR"/>
    <property type="match status" value="1"/>
</dbReference>
<evidence type="ECO:0000256" key="1">
    <source>
        <dbReference type="ARBA" id="ARBA00022737"/>
    </source>
</evidence>
<dbReference type="InterPro" id="IPR051685">
    <property type="entry name" value="Ycf3/AcsC/BcsC/TPR_MFPF"/>
</dbReference>
<comment type="caution">
    <text evidence="5">The sequence shown here is derived from an EMBL/GenBank/DDBJ whole genome shotgun (WGS) entry which is preliminary data.</text>
</comment>